<dbReference type="EMBL" id="DWWS01000027">
    <property type="protein sequence ID" value="HJC23597.1"/>
    <property type="molecule type" value="Genomic_DNA"/>
</dbReference>
<gene>
    <name evidence="1" type="ORF">H9761_07835</name>
</gene>
<dbReference type="PANTHER" id="PTHR10151:SF120">
    <property type="entry name" value="BIS(5'-ADENOSYL)-TRIPHOSPHATASE"/>
    <property type="match status" value="1"/>
</dbReference>
<comment type="caution">
    <text evidence="1">The sequence shown here is derived from an EMBL/GenBank/DDBJ whole genome shotgun (WGS) entry which is preliminary data.</text>
</comment>
<name>A0A9D2SQL2_9FIRM</name>
<evidence type="ECO:0000313" key="1">
    <source>
        <dbReference type="EMBL" id="HJC23597.1"/>
    </source>
</evidence>
<dbReference type="AlphaFoldDB" id="A0A9D2SQL2"/>
<dbReference type="SUPFAM" id="SSF53649">
    <property type="entry name" value="Alkaline phosphatase-like"/>
    <property type="match status" value="1"/>
</dbReference>
<dbReference type="InterPro" id="IPR017850">
    <property type="entry name" value="Alkaline_phosphatase_core_sf"/>
</dbReference>
<protein>
    <submittedName>
        <fullName evidence="1">Alkaline phosphatase family protein</fullName>
    </submittedName>
</protein>
<reference evidence="1" key="2">
    <citation type="submission" date="2021-04" db="EMBL/GenBank/DDBJ databases">
        <authorList>
            <person name="Gilroy R."/>
        </authorList>
    </citation>
    <scope>NUCLEOTIDE SEQUENCE</scope>
    <source>
        <strain evidence="1">USAMLcec2-132</strain>
    </source>
</reference>
<dbReference type="GO" id="GO:0016787">
    <property type="term" value="F:hydrolase activity"/>
    <property type="evidence" value="ECO:0007669"/>
    <property type="project" value="UniProtKB-ARBA"/>
</dbReference>
<dbReference type="Pfam" id="PF01663">
    <property type="entry name" value="Phosphodiest"/>
    <property type="match status" value="1"/>
</dbReference>
<organism evidence="1 2">
    <name type="scientific">Candidatus Eisenbergiella merdavium</name>
    <dbReference type="NCBI Taxonomy" id="2838551"/>
    <lineage>
        <taxon>Bacteria</taxon>
        <taxon>Bacillati</taxon>
        <taxon>Bacillota</taxon>
        <taxon>Clostridia</taxon>
        <taxon>Lachnospirales</taxon>
        <taxon>Lachnospiraceae</taxon>
        <taxon>Eisenbergiella</taxon>
    </lineage>
</organism>
<proteinExistence type="predicted"/>
<dbReference type="InterPro" id="IPR002591">
    <property type="entry name" value="Phosphodiest/P_Trfase"/>
</dbReference>
<evidence type="ECO:0000313" key="2">
    <source>
        <dbReference type="Proteomes" id="UP000823891"/>
    </source>
</evidence>
<accession>A0A9D2SQL2</accession>
<dbReference type="PANTHER" id="PTHR10151">
    <property type="entry name" value="ECTONUCLEOTIDE PYROPHOSPHATASE/PHOSPHODIESTERASE"/>
    <property type="match status" value="1"/>
</dbReference>
<dbReference type="Proteomes" id="UP000823891">
    <property type="component" value="Unassembled WGS sequence"/>
</dbReference>
<sequence length="248" mass="27328">MMILVVDGCAPEYLTEETAPDLFRLARENGFAKIVESQMPSVTNVNHACILSGLCPKDTGVVGNYYYDPATGGEGFIEERGFMQAETILQAYRKAGGSTALFTVKGKVLGVYGEGADIGLSAQDPDEELVKALSLPPAPPIHSARSTEWILQAALSCMEKYSPDLMYCTNNDFIFHHYAPGTPQAKQQIAYVNEYVRRIHELEPQRQIYITADPPSCYPFAGGRKPVPVQQGYCRHRSAPHLIQEEAP</sequence>
<dbReference type="Gene3D" id="3.40.720.10">
    <property type="entry name" value="Alkaline Phosphatase, subunit A"/>
    <property type="match status" value="1"/>
</dbReference>
<reference evidence="1" key="1">
    <citation type="journal article" date="2021" name="PeerJ">
        <title>Extensive microbial diversity within the chicken gut microbiome revealed by metagenomics and culture.</title>
        <authorList>
            <person name="Gilroy R."/>
            <person name="Ravi A."/>
            <person name="Getino M."/>
            <person name="Pursley I."/>
            <person name="Horton D.L."/>
            <person name="Alikhan N.F."/>
            <person name="Baker D."/>
            <person name="Gharbi K."/>
            <person name="Hall N."/>
            <person name="Watson M."/>
            <person name="Adriaenssens E.M."/>
            <person name="Foster-Nyarko E."/>
            <person name="Jarju S."/>
            <person name="Secka A."/>
            <person name="Antonio M."/>
            <person name="Oren A."/>
            <person name="Chaudhuri R.R."/>
            <person name="La Ragione R."/>
            <person name="Hildebrand F."/>
            <person name="Pallen M.J."/>
        </authorList>
    </citation>
    <scope>NUCLEOTIDE SEQUENCE</scope>
    <source>
        <strain evidence="1">USAMLcec2-132</strain>
    </source>
</reference>